<proteinExistence type="predicted"/>
<organism evidence="1 2">
    <name type="scientific">Lactuca sativa</name>
    <name type="common">Garden lettuce</name>
    <dbReference type="NCBI Taxonomy" id="4236"/>
    <lineage>
        <taxon>Eukaryota</taxon>
        <taxon>Viridiplantae</taxon>
        <taxon>Streptophyta</taxon>
        <taxon>Embryophyta</taxon>
        <taxon>Tracheophyta</taxon>
        <taxon>Spermatophyta</taxon>
        <taxon>Magnoliopsida</taxon>
        <taxon>eudicotyledons</taxon>
        <taxon>Gunneridae</taxon>
        <taxon>Pentapetalae</taxon>
        <taxon>asterids</taxon>
        <taxon>campanulids</taxon>
        <taxon>Asterales</taxon>
        <taxon>Asteraceae</taxon>
        <taxon>Cichorioideae</taxon>
        <taxon>Cichorieae</taxon>
        <taxon>Lactucinae</taxon>
        <taxon>Lactuca</taxon>
    </lineage>
</organism>
<reference evidence="1 2" key="1">
    <citation type="journal article" date="2017" name="Nat. Commun.">
        <title>Genome assembly with in vitro proximity ligation data and whole-genome triplication in lettuce.</title>
        <authorList>
            <person name="Reyes-Chin-Wo S."/>
            <person name="Wang Z."/>
            <person name="Yang X."/>
            <person name="Kozik A."/>
            <person name="Arikit S."/>
            <person name="Song C."/>
            <person name="Xia L."/>
            <person name="Froenicke L."/>
            <person name="Lavelle D.O."/>
            <person name="Truco M.J."/>
            <person name="Xia R."/>
            <person name="Zhu S."/>
            <person name="Xu C."/>
            <person name="Xu H."/>
            <person name="Xu X."/>
            <person name="Cox K."/>
            <person name="Korf I."/>
            <person name="Meyers B.C."/>
            <person name="Michelmore R.W."/>
        </authorList>
    </citation>
    <scope>NUCLEOTIDE SEQUENCE [LARGE SCALE GENOMIC DNA]</scope>
    <source>
        <strain evidence="2">cv. Salinas</strain>
        <tissue evidence="1">Seedlings</tissue>
    </source>
</reference>
<name>A0A9R1W235_LACSA</name>
<evidence type="ECO:0000313" key="2">
    <source>
        <dbReference type="Proteomes" id="UP000235145"/>
    </source>
</evidence>
<evidence type="ECO:0008006" key="3">
    <source>
        <dbReference type="Google" id="ProtNLM"/>
    </source>
</evidence>
<gene>
    <name evidence="1" type="ORF">LSAT_V11C300121740</name>
</gene>
<dbReference type="PANTHER" id="PTHR11439">
    <property type="entry name" value="GAG-POL-RELATED RETROTRANSPOSON"/>
    <property type="match status" value="1"/>
</dbReference>
<keyword evidence="2" id="KW-1185">Reference proteome</keyword>
<dbReference type="EMBL" id="NBSK02000003">
    <property type="protein sequence ID" value="KAJ0216961.1"/>
    <property type="molecule type" value="Genomic_DNA"/>
</dbReference>
<dbReference type="PANTHER" id="PTHR11439:SF501">
    <property type="entry name" value="RNA-DIRECTED DNA POLYMERASE"/>
    <property type="match status" value="1"/>
</dbReference>
<comment type="caution">
    <text evidence="1">The sequence shown here is derived from an EMBL/GenBank/DDBJ whole genome shotgun (WGS) entry which is preliminary data.</text>
</comment>
<sequence length="121" mass="13999">MVDVASVQMPLPYKLKLNPLMEKPLSDPTLYRQLIGKLNFLLHTRPDTAFAVQYLSQFNQTPYQTHFDVALHVLKYLKGTVSQGIFFNNKPVYNIEAYCDSDWASCPFTHRSRRSHFVVSC</sequence>
<evidence type="ECO:0000313" key="1">
    <source>
        <dbReference type="EMBL" id="KAJ0216961.1"/>
    </source>
</evidence>
<accession>A0A9R1W235</accession>
<protein>
    <recommendedName>
        <fullName evidence="3">Reverse transcriptase Ty1/copia-type domain-containing protein</fullName>
    </recommendedName>
</protein>
<dbReference type="AlphaFoldDB" id="A0A9R1W235"/>
<dbReference type="Proteomes" id="UP000235145">
    <property type="component" value="Unassembled WGS sequence"/>
</dbReference>